<gene>
    <name evidence="1" type="ORF">GTP46_26880</name>
</gene>
<sequence>MARQKDPLIDEIRAVLRDRFGLDPENEIINFETLRREKDPEGFDRMRAEFEAALATSLNREEVLRRTYFGETFGIHLHSVFSKSEVEWIRPELRIHYPVCTAEEIRRIQNPTTAEDHLLMLRADAIADSPRLKKVFLSRREKSKENWSLTAHFERDDFNRYLNVLPPEKRATCRKVPAGMAFLREPNGACMRSEAGDIIVVSESLRHYLYYMNAFLFGQQTLQVDDYLATLMISVRTMLLKETLDFDIDPRGDLPSELDQHVSNLVDDQIQFVIGHEYAHLLLGHLKRKLLGAPPLGVVPFDVQERFQYYTPKQNQELAADAGALLDPQLSDLQVAERLFAATWFFLGLEIFYAIAECVDPSSRPAKTHPPPIERIWALRRTVLEVRTLDLEIIYSDEQLEHAIEWIEGLKEQLLGDFIPRNLKTLKMYGSVYIPSYRGAVLHDRIDY</sequence>
<dbReference type="RefSeq" id="WP_161009697.1">
    <property type="nucleotide sequence ID" value="NZ_WWCN01000024.1"/>
</dbReference>
<reference evidence="1 2" key="1">
    <citation type="submission" date="2019-12" db="EMBL/GenBank/DDBJ databases">
        <title>Novel species isolated from a subtropical stream in China.</title>
        <authorList>
            <person name="Lu H."/>
        </authorList>
    </citation>
    <scope>NUCLEOTIDE SEQUENCE [LARGE SCALE GENOMIC DNA]</scope>
    <source>
        <strain evidence="1 2">FT135W</strain>
    </source>
</reference>
<protein>
    <submittedName>
        <fullName evidence="1">Uncharacterized protein</fullName>
    </submittedName>
</protein>
<name>A0A6L8KGV0_9BURK</name>
<evidence type="ECO:0000313" key="1">
    <source>
        <dbReference type="EMBL" id="MYM26260.1"/>
    </source>
</evidence>
<accession>A0A6L8KGV0</accession>
<proteinExistence type="predicted"/>
<dbReference type="EMBL" id="WWCN01000024">
    <property type="protein sequence ID" value="MYM26260.1"/>
    <property type="molecule type" value="Genomic_DNA"/>
</dbReference>
<keyword evidence="2" id="KW-1185">Reference proteome</keyword>
<organism evidence="1 2">
    <name type="scientific">Duganella flavida</name>
    <dbReference type="NCBI Taxonomy" id="2692175"/>
    <lineage>
        <taxon>Bacteria</taxon>
        <taxon>Pseudomonadati</taxon>
        <taxon>Pseudomonadota</taxon>
        <taxon>Betaproteobacteria</taxon>
        <taxon>Burkholderiales</taxon>
        <taxon>Oxalobacteraceae</taxon>
        <taxon>Telluria group</taxon>
        <taxon>Duganella</taxon>
    </lineage>
</organism>
<evidence type="ECO:0000313" key="2">
    <source>
        <dbReference type="Proteomes" id="UP000479335"/>
    </source>
</evidence>
<dbReference type="AlphaFoldDB" id="A0A6L8KGV0"/>
<dbReference type="Proteomes" id="UP000479335">
    <property type="component" value="Unassembled WGS sequence"/>
</dbReference>
<comment type="caution">
    <text evidence="1">The sequence shown here is derived from an EMBL/GenBank/DDBJ whole genome shotgun (WGS) entry which is preliminary data.</text>
</comment>